<keyword evidence="2" id="KW-1185">Reference proteome</keyword>
<dbReference type="EMBL" id="JASMQC010000002">
    <property type="protein sequence ID" value="KAK1947296.1"/>
    <property type="molecule type" value="Genomic_DNA"/>
</dbReference>
<evidence type="ECO:0000313" key="2">
    <source>
        <dbReference type="Proteomes" id="UP001259832"/>
    </source>
</evidence>
<accession>A0AAD9H0H2</accession>
<dbReference type="AlphaFoldDB" id="A0AAD9H0H2"/>
<protein>
    <submittedName>
        <fullName evidence="1">Uncharacterized protein</fullName>
    </submittedName>
</protein>
<evidence type="ECO:0000313" key="1">
    <source>
        <dbReference type="EMBL" id="KAK1947296.1"/>
    </source>
</evidence>
<proteinExistence type="predicted"/>
<gene>
    <name evidence="1" type="ORF">P3T76_001306</name>
</gene>
<sequence>MQYSSRTPKKLFTVKARLRIDCLALVWIPAGSLNGKEGYDDFLGEHALTGYYNEIHTGRGIAEQNPADIVDEAASEITNSQEFNDANGVVDHIDDTGEDSAIIADHHDTLQVLQASPYLTLCDRGVCCLQFGMFNGTDLYSVRVILTSFLLARYVHNAGASWSRSTTNE</sequence>
<comment type="caution">
    <text evidence="1">The sequence shown here is derived from an EMBL/GenBank/DDBJ whole genome shotgun (WGS) entry which is preliminary data.</text>
</comment>
<dbReference type="Proteomes" id="UP001259832">
    <property type="component" value="Unassembled WGS sequence"/>
</dbReference>
<organism evidence="1 2">
    <name type="scientific">Phytophthora citrophthora</name>
    <dbReference type="NCBI Taxonomy" id="4793"/>
    <lineage>
        <taxon>Eukaryota</taxon>
        <taxon>Sar</taxon>
        <taxon>Stramenopiles</taxon>
        <taxon>Oomycota</taxon>
        <taxon>Peronosporomycetes</taxon>
        <taxon>Peronosporales</taxon>
        <taxon>Peronosporaceae</taxon>
        <taxon>Phytophthora</taxon>
    </lineage>
</organism>
<reference evidence="1" key="1">
    <citation type="submission" date="2023-08" db="EMBL/GenBank/DDBJ databases">
        <title>Reference Genome Resource for the Citrus Pathogen Phytophthora citrophthora.</title>
        <authorList>
            <person name="Moller H."/>
            <person name="Coetzee B."/>
            <person name="Rose L.J."/>
            <person name="Van Niekerk J.M."/>
        </authorList>
    </citation>
    <scope>NUCLEOTIDE SEQUENCE</scope>
    <source>
        <strain evidence="1">STE-U-9442</strain>
    </source>
</reference>
<name>A0AAD9H0H2_9STRA</name>